<dbReference type="OrthoDB" id="9773932at2"/>
<dbReference type="PANTHER" id="PTHR36174">
    <property type="entry name" value="LIPID II:GLYCINE GLYCYLTRANSFERASE"/>
    <property type="match status" value="1"/>
</dbReference>
<dbReference type="AlphaFoldDB" id="A0A4Q1KQ42"/>
<dbReference type="PANTHER" id="PTHR36174:SF1">
    <property type="entry name" value="LIPID II:GLYCINE GLYCYLTRANSFERASE"/>
    <property type="match status" value="1"/>
</dbReference>
<dbReference type="NCBIfam" id="TIGR03019">
    <property type="entry name" value="pepcterm_femAB"/>
    <property type="match status" value="1"/>
</dbReference>
<dbReference type="InterPro" id="IPR050644">
    <property type="entry name" value="PG_Glycine_Bridge_Synth"/>
</dbReference>
<dbReference type="Gene3D" id="3.40.630.30">
    <property type="match status" value="1"/>
</dbReference>
<evidence type="ECO:0000313" key="2">
    <source>
        <dbReference type="EMBL" id="RXR31014.1"/>
    </source>
</evidence>
<dbReference type="Pfam" id="PF13480">
    <property type="entry name" value="Acetyltransf_6"/>
    <property type="match status" value="1"/>
</dbReference>
<sequence length="353" mass="38493">MLARRMIVSRANLDDAAQVAALEAWIGARSDSTPFHRPAWISAVARGTGQQAMMLVCRHGGGDIAGVLPLNLIHSPLFGRALVSSGFAVDGGILAEDAPVAEALAAECWRLAEAMSCPTAELRGGALPREGWALKTGAYLNFAKPLEADDEAQLLAIPRKHRAEVRKGLDNGLAIEFGRSKRLLDIHYRLYAENVHRLGTPVFPKAMFAEVLAAFGEDADIVLVSKDGAPLTTIFSLYHNGVCMPYWQGATLAARKLRSNESGYFHLMSHARQRGCTHFDFGRSKVGTGPAAWKKTWGWEGEPLTYATRAAPGREARDINPLSPQYQRKVQLWKRLPLPIASFIGPYISRGLG</sequence>
<protein>
    <submittedName>
        <fullName evidence="2">FemAB family PEP-CTERM system-associated protein</fullName>
    </submittedName>
</protein>
<dbReference type="EMBL" id="SBKP01000001">
    <property type="protein sequence ID" value="RXR31014.1"/>
    <property type="molecule type" value="Genomic_DNA"/>
</dbReference>
<proteinExistence type="predicted"/>
<gene>
    <name evidence="2" type="ORF">EQG66_01665</name>
</gene>
<dbReference type="InterPro" id="IPR016181">
    <property type="entry name" value="Acyl_CoA_acyltransferase"/>
</dbReference>
<evidence type="ECO:0000259" key="1">
    <source>
        <dbReference type="Pfam" id="PF13480"/>
    </source>
</evidence>
<dbReference type="Proteomes" id="UP000290958">
    <property type="component" value="Unassembled WGS sequence"/>
</dbReference>
<dbReference type="RefSeq" id="WP_129402781.1">
    <property type="nucleotide sequence ID" value="NZ_SBKP01000001.1"/>
</dbReference>
<dbReference type="InterPro" id="IPR017469">
    <property type="entry name" value="PEP-CTERM_FemAB-rel"/>
</dbReference>
<feature type="domain" description="BioF2-like acetyltransferase" evidence="1">
    <location>
        <begin position="160"/>
        <end position="295"/>
    </location>
</feature>
<comment type="caution">
    <text evidence="2">The sequence shown here is derived from an EMBL/GenBank/DDBJ whole genome shotgun (WGS) entry which is preliminary data.</text>
</comment>
<evidence type="ECO:0000313" key="3">
    <source>
        <dbReference type="Proteomes" id="UP000290958"/>
    </source>
</evidence>
<reference evidence="3" key="1">
    <citation type="submission" date="2019-01" db="EMBL/GenBank/DDBJ databases">
        <title>Cytophagaceae bacterium strain CAR-16.</title>
        <authorList>
            <person name="Chen W.-M."/>
        </authorList>
    </citation>
    <scope>NUCLEOTIDE SEQUENCE [LARGE SCALE GENOMIC DNA]</scope>
    <source>
        <strain evidence="3">CHR27</strain>
    </source>
</reference>
<dbReference type="SUPFAM" id="SSF55729">
    <property type="entry name" value="Acyl-CoA N-acyltransferases (Nat)"/>
    <property type="match status" value="1"/>
</dbReference>
<organism evidence="2 3">
    <name type="scientific">Sphingobium fluviale</name>
    <dbReference type="NCBI Taxonomy" id="2506423"/>
    <lineage>
        <taxon>Bacteria</taxon>
        <taxon>Pseudomonadati</taxon>
        <taxon>Pseudomonadota</taxon>
        <taxon>Alphaproteobacteria</taxon>
        <taxon>Sphingomonadales</taxon>
        <taxon>Sphingomonadaceae</taxon>
        <taxon>Sphingobium</taxon>
    </lineage>
</organism>
<accession>A0A4Q1KQ42</accession>
<name>A0A4Q1KQ42_9SPHN</name>
<dbReference type="InterPro" id="IPR038740">
    <property type="entry name" value="BioF2-like_GNAT_dom"/>
</dbReference>
<keyword evidence="3" id="KW-1185">Reference proteome</keyword>